<name>A0ABV7Y876_9ACTN</name>
<dbReference type="Pfam" id="PF03364">
    <property type="entry name" value="Polyketide_cyc"/>
    <property type="match status" value="1"/>
</dbReference>
<dbReference type="Gene3D" id="3.30.530.20">
    <property type="match status" value="1"/>
</dbReference>
<feature type="domain" description="Coenzyme Q-binding protein COQ10 START" evidence="1">
    <location>
        <begin position="9"/>
        <end position="127"/>
    </location>
</feature>
<proteinExistence type="predicted"/>
<evidence type="ECO:0000313" key="2">
    <source>
        <dbReference type="EMBL" id="MFC3761308.1"/>
    </source>
</evidence>
<gene>
    <name evidence="2" type="ORF">ACFOUW_10690</name>
</gene>
<dbReference type="Proteomes" id="UP001595699">
    <property type="component" value="Unassembled WGS sequence"/>
</dbReference>
<dbReference type="SUPFAM" id="SSF55961">
    <property type="entry name" value="Bet v1-like"/>
    <property type="match status" value="1"/>
</dbReference>
<organism evidence="2 3">
    <name type="scientific">Tenggerimyces flavus</name>
    <dbReference type="NCBI Taxonomy" id="1708749"/>
    <lineage>
        <taxon>Bacteria</taxon>
        <taxon>Bacillati</taxon>
        <taxon>Actinomycetota</taxon>
        <taxon>Actinomycetes</taxon>
        <taxon>Propionibacteriales</taxon>
        <taxon>Nocardioidaceae</taxon>
        <taxon>Tenggerimyces</taxon>
    </lineage>
</organism>
<dbReference type="PANTHER" id="PTHR33824">
    <property type="entry name" value="POLYKETIDE CYCLASE/DEHYDRASE AND LIPID TRANSPORT SUPERFAMILY PROTEIN"/>
    <property type="match status" value="1"/>
</dbReference>
<dbReference type="InterPro" id="IPR047137">
    <property type="entry name" value="ORF3"/>
</dbReference>
<evidence type="ECO:0000313" key="3">
    <source>
        <dbReference type="Proteomes" id="UP001595699"/>
    </source>
</evidence>
<sequence>MGTEQSIEVEVPVTTAYNQWTQFEDFPHFMSGVESISQLDDQRNHWVTNIAGVRREFDTRITEQVPDERVAWTTESGSPRQSGVVTFHRISPTQTKVMVQLDLEPENLAEKIGDKVGIIDAQIKADLGKFKTFIEARGAETGAWRGDVDRPTP</sequence>
<keyword evidence="3" id="KW-1185">Reference proteome</keyword>
<comment type="caution">
    <text evidence="2">The sequence shown here is derived from an EMBL/GenBank/DDBJ whole genome shotgun (WGS) entry which is preliminary data.</text>
</comment>
<accession>A0ABV7Y876</accession>
<evidence type="ECO:0000259" key="1">
    <source>
        <dbReference type="Pfam" id="PF03364"/>
    </source>
</evidence>
<dbReference type="RefSeq" id="WP_205117667.1">
    <property type="nucleotide sequence ID" value="NZ_JAFBCM010000001.1"/>
</dbReference>
<dbReference type="CDD" id="cd07817">
    <property type="entry name" value="SRPBCC_8"/>
    <property type="match status" value="1"/>
</dbReference>
<dbReference type="PANTHER" id="PTHR33824:SF7">
    <property type="entry name" value="POLYKETIDE CYCLASE_DEHYDRASE AND LIPID TRANSPORT SUPERFAMILY PROTEIN"/>
    <property type="match status" value="1"/>
</dbReference>
<reference evidence="3" key="1">
    <citation type="journal article" date="2019" name="Int. J. Syst. Evol. Microbiol.">
        <title>The Global Catalogue of Microorganisms (GCM) 10K type strain sequencing project: providing services to taxonomists for standard genome sequencing and annotation.</title>
        <authorList>
            <consortium name="The Broad Institute Genomics Platform"/>
            <consortium name="The Broad Institute Genome Sequencing Center for Infectious Disease"/>
            <person name="Wu L."/>
            <person name="Ma J."/>
        </authorList>
    </citation>
    <scope>NUCLEOTIDE SEQUENCE [LARGE SCALE GENOMIC DNA]</scope>
    <source>
        <strain evidence="3">CGMCC 4.7241</strain>
    </source>
</reference>
<protein>
    <submittedName>
        <fullName evidence="2">SRPBCC family protein</fullName>
    </submittedName>
</protein>
<dbReference type="InterPro" id="IPR005031">
    <property type="entry name" value="COQ10_START"/>
</dbReference>
<dbReference type="EMBL" id="JBHRZH010000007">
    <property type="protein sequence ID" value="MFC3761308.1"/>
    <property type="molecule type" value="Genomic_DNA"/>
</dbReference>
<dbReference type="InterPro" id="IPR023393">
    <property type="entry name" value="START-like_dom_sf"/>
</dbReference>